<evidence type="ECO:0000313" key="10">
    <source>
        <dbReference type="EMBL" id="OHA71389.1"/>
    </source>
</evidence>
<dbReference type="EC" id="1.3.5.2" evidence="8"/>
<keyword evidence="4" id="KW-0288">FMN</keyword>
<name>A0A1G2RG82_9BACT</name>
<dbReference type="PANTHER" id="PTHR48109:SF4">
    <property type="entry name" value="DIHYDROOROTATE DEHYDROGENASE (QUINONE), MITOCHONDRIAL"/>
    <property type="match status" value="1"/>
</dbReference>
<evidence type="ECO:0000256" key="7">
    <source>
        <dbReference type="ARBA" id="ARBA00023136"/>
    </source>
</evidence>
<dbReference type="NCBIfam" id="NF003652">
    <property type="entry name" value="PRK05286.2-5"/>
    <property type="match status" value="1"/>
</dbReference>
<evidence type="ECO:0000256" key="6">
    <source>
        <dbReference type="ARBA" id="ARBA00023002"/>
    </source>
</evidence>
<dbReference type="InterPro" id="IPR005719">
    <property type="entry name" value="Dihydroorotate_DH_2"/>
</dbReference>
<dbReference type="GO" id="GO:0005737">
    <property type="term" value="C:cytoplasm"/>
    <property type="evidence" value="ECO:0007669"/>
    <property type="project" value="InterPro"/>
</dbReference>
<dbReference type="InterPro" id="IPR005720">
    <property type="entry name" value="Dihydroorotate_DH_cat"/>
</dbReference>
<gene>
    <name evidence="10" type="ORF">A3F15_00070</name>
</gene>
<evidence type="ECO:0000256" key="3">
    <source>
        <dbReference type="ARBA" id="ARBA00022630"/>
    </source>
</evidence>
<dbReference type="PANTHER" id="PTHR48109">
    <property type="entry name" value="DIHYDROOROTATE DEHYDROGENASE (QUINONE), MITOCHONDRIAL-RELATED"/>
    <property type="match status" value="1"/>
</dbReference>
<evidence type="ECO:0000256" key="1">
    <source>
        <dbReference type="ARBA" id="ARBA00001917"/>
    </source>
</evidence>
<comment type="caution">
    <text evidence="10">The sequence shown here is derived from an EMBL/GenBank/DDBJ whole genome shotgun (WGS) entry which is preliminary data.</text>
</comment>
<feature type="domain" description="Dihydroorotate dehydrogenase catalytic" evidence="9">
    <location>
        <begin position="61"/>
        <end position="358"/>
    </location>
</feature>
<comment type="cofactor">
    <cofactor evidence="1">
        <name>FMN</name>
        <dbReference type="ChEBI" id="CHEBI:58210"/>
    </cofactor>
</comment>
<dbReference type="NCBIfam" id="TIGR01036">
    <property type="entry name" value="pyrD_sub2"/>
    <property type="match status" value="1"/>
</dbReference>
<organism evidence="10 11">
    <name type="scientific">Candidatus Wildermuthbacteria bacterium RIFCSPHIGHO2_12_FULL_40_12</name>
    <dbReference type="NCBI Taxonomy" id="1802457"/>
    <lineage>
        <taxon>Bacteria</taxon>
        <taxon>Candidatus Wildermuthiibacteriota</taxon>
    </lineage>
</organism>
<dbReference type="InterPro" id="IPR013785">
    <property type="entry name" value="Aldolase_TIM"/>
</dbReference>
<dbReference type="GO" id="GO:0006207">
    <property type="term" value="P:'de novo' pyrimidine nucleobase biosynthetic process"/>
    <property type="evidence" value="ECO:0007669"/>
    <property type="project" value="UniProtKB-UniRule"/>
</dbReference>
<comment type="pathway">
    <text evidence="2">Pyrimidine metabolism; UMP biosynthesis via de novo pathway.</text>
</comment>
<dbReference type="EMBL" id="MHUC01000002">
    <property type="protein sequence ID" value="OHA71389.1"/>
    <property type="molecule type" value="Genomic_DNA"/>
</dbReference>
<dbReference type="STRING" id="1802457.A3F15_00070"/>
<dbReference type="Pfam" id="PF01180">
    <property type="entry name" value="DHO_dh"/>
    <property type="match status" value="1"/>
</dbReference>
<dbReference type="GO" id="GO:0106430">
    <property type="term" value="F:dihydroorotate dehydrogenase (quinone) activity"/>
    <property type="evidence" value="ECO:0007669"/>
    <property type="project" value="UniProtKB-EC"/>
</dbReference>
<keyword evidence="5" id="KW-0665">Pyrimidine biosynthesis</keyword>
<dbReference type="SUPFAM" id="SSF51395">
    <property type="entry name" value="FMN-linked oxidoreductases"/>
    <property type="match status" value="1"/>
</dbReference>
<sequence>MQKSILSLIGFLYKYFVRKILFLINPEIIHRQAVAAGQFLGESKLTKKIISPIFRSKDASLQQSLFGCAFNNPVGLAAGFDYEARLTQILPSLGFGFGTAGTITYLPYDGNPRPMLGRLPRSRSLMVNKGLKNLGIAKTLESLKNKTFEYPVGISIGKTNTARHKTTEEAVNDVVRAFEIAEISGVPLSYYELNISCPNLISPIDFYSTSNLKTLLDALSLLYFSKPVFVKMPISKSDNEIKEMMDLITQYRWIKAVILGNLQRDRNHPSLMQKEVKKFPQGNFSGLPCQNQSDRLISLVYKEYGQKIKIIGCGGIFSAQDAYRKIKLGASLVQLITGLVFEGPQLVSQINQKLVKLLKQDGYASIKEAVGTI</sequence>
<dbReference type="GO" id="GO:0016020">
    <property type="term" value="C:membrane"/>
    <property type="evidence" value="ECO:0007669"/>
    <property type="project" value="InterPro"/>
</dbReference>
<evidence type="ECO:0000256" key="2">
    <source>
        <dbReference type="ARBA" id="ARBA00004725"/>
    </source>
</evidence>
<keyword evidence="7" id="KW-0472">Membrane</keyword>
<proteinExistence type="predicted"/>
<reference evidence="10 11" key="1">
    <citation type="journal article" date="2016" name="Nat. Commun.">
        <title>Thousands of microbial genomes shed light on interconnected biogeochemical processes in an aquifer system.</title>
        <authorList>
            <person name="Anantharaman K."/>
            <person name="Brown C.T."/>
            <person name="Hug L.A."/>
            <person name="Sharon I."/>
            <person name="Castelle C.J."/>
            <person name="Probst A.J."/>
            <person name="Thomas B.C."/>
            <person name="Singh A."/>
            <person name="Wilkins M.J."/>
            <person name="Karaoz U."/>
            <person name="Brodie E.L."/>
            <person name="Williams K.H."/>
            <person name="Hubbard S.S."/>
            <person name="Banfield J.F."/>
        </authorList>
    </citation>
    <scope>NUCLEOTIDE SEQUENCE [LARGE SCALE GENOMIC DNA]</scope>
</reference>
<evidence type="ECO:0000256" key="8">
    <source>
        <dbReference type="NCBIfam" id="TIGR01036"/>
    </source>
</evidence>
<dbReference type="InterPro" id="IPR050074">
    <property type="entry name" value="DHO_dehydrogenase"/>
</dbReference>
<keyword evidence="6" id="KW-0560">Oxidoreductase</keyword>
<dbReference type="GO" id="GO:0009220">
    <property type="term" value="P:pyrimidine ribonucleotide biosynthetic process"/>
    <property type="evidence" value="ECO:0007669"/>
    <property type="project" value="UniProtKB-UniRule"/>
</dbReference>
<accession>A0A1G2RG82</accession>
<protein>
    <recommendedName>
        <fullName evidence="8">Dihydroorotate dehydrogenase (quinone)</fullName>
        <ecNumber evidence="8">1.3.5.2</ecNumber>
    </recommendedName>
</protein>
<evidence type="ECO:0000259" key="9">
    <source>
        <dbReference type="Pfam" id="PF01180"/>
    </source>
</evidence>
<evidence type="ECO:0000256" key="5">
    <source>
        <dbReference type="ARBA" id="ARBA00022975"/>
    </source>
</evidence>
<evidence type="ECO:0000256" key="4">
    <source>
        <dbReference type="ARBA" id="ARBA00022643"/>
    </source>
</evidence>
<keyword evidence="3" id="KW-0285">Flavoprotein</keyword>
<evidence type="ECO:0000313" key="11">
    <source>
        <dbReference type="Proteomes" id="UP000177078"/>
    </source>
</evidence>
<dbReference type="Proteomes" id="UP000177078">
    <property type="component" value="Unassembled WGS sequence"/>
</dbReference>
<dbReference type="AlphaFoldDB" id="A0A1G2RG82"/>
<dbReference type="CDD" id="cd04738">
    <property type="entry name" value="DHOD_2_like"/>
    <property type="match status" value="1"/>
</dbReference>
<dbReference type="Gene3D" id="3.20.20.70">
    <property type="entry name" value="Aldolase class I"/>
    <property type="match status" value="1"/>
</dbReference>